<sequence length="217" mass="25429">MANAEEIKNSYIDFVLTNGEPPKSVYNFAKKLKITEAAFYKLYSSFDAIEKAIWEDLTIATILTIKEQEVWPQYTSREKMLSFFYSFLEMLKSKRSFIVYSLKKHPKRITTPDVLAGAKSEFLSFSEDVINEGLDSGELTDRKFFSKRYKDALWLQFGFIINFWMDDDSKDFEKSDEAVEKGINVAFDLFQRSPIDNLFEYGKFLTRNSKFKERMGI</sequence>
<protein>
    <submittedName>
        <fullName evidence="2">TetR/AcrR family transcriptional regulator</fullName>
    </submittedName>
</protein>
<keyword evidence="3" id="KW-1185">Reference proteome</keyword>
<dbReference type="SUPFAM" id="SSF48498">
    <property type="entry name" value="Tetracyclin repressor-like, C-terminal domain"/>
    <property type="match status" value="1"/>
</dbReference>
<dbReference type="Proteomes" id="UP000267223">
    <property type="component" value="Unassembled WGS sequence"/>
</dbReference>
<dbReference type="EMBL" id="RJJR01000009">
    <property type="protein sequence ID" value="RNI35709.1"/>
    <property type="molecule type" value="Genomic_DNA"/>
</dbReference>
<organism evidence="2 3">
    <name type="scientific">Hanamia caeni</name>
    <dbReference type="NCBI Taxonomy" id="2294116"/>
    <lineage>
        <taxon>Bacteria</taxon>
        <taxon>Pseudomonadati</taxon>
        <taxon>Bacteroidota</taxon>
        <taxon>Chitinophagia</taxon>
        <taxon>Chitinophagales</taxon>
        <taxon>Chitinophagaceae</taxon>
        <taxon>Hanamia</taxon>
    </lineage>
</organism>
<proteinExistence type="predicted"/>
<evidence type="ECO:0000259" key="1">
    <source>
        <dbReference type="Pfam" id="PF17931"/>
    </source>
</evidence>
<dbReference type="InterPro" id="IPR041673">
    <property type="entry name" value="TetR_C_23"/>
</dbReference>
<feature type="domain" description="Tetracyclin repressor-like C-terminal" evidence="1">
    <location>
        <begin position="79"/>
        <end position="205"/>
    </location>
</feature>
<reference evidence="2 3" key="1">
    <citation type="submission" date="2018-11" db="EMBL/GenBank/DDBJ databases">
        <title>Draft genome sequence of Ferruginibacter sp. BO-59.</title>
        <authorList>
            <person name="Im W.T."/>
        </authorList>
    </citation>
    <scope>NUCLEOTIDE SEQUENCE [LARGE SCALE GENOMIC DNA]</scope>
    <source>
        <strain evidence="2 3">BO-59</strain>
    </source>
</reference>
<accession>A0A3M9ND42</accession>
<dbReference type="RefSeq" id="WP_123120989.1">
    <property type="nucleotide sequence ID" value="NZ_RJJR01000009.1"/>
</dbReference>
<dbReference type="OrthoDB" id="977687at2"/>
<dbReference type="Gene3D" id="1.10.357.10">
    <property type="entry name" value="Tetracycline Repressor, domain 2"/>
    <property type="match status" value="1"/>
</dbReference>
<name>A0A3M9ND42_9BACT</name>
<dbReference type="InterPro" id="IPR036271">
    <property type="entry name" value="Tet_transcr_reg_TetR-rel_C_sf"/>
</dbReference>
<gene>
    <name evidence="2" type="ORF">EFY79_12160</name>
</gene>
<dbReference type="AlphaFoldDB" id="A0A3M9ND42"/>
<evidence type="ECO:0000313" key="2">
    <source>
        <dbReference type="EMBL" id="RNI35709.1"/>
    </source>
</evidence>
<comment type="caution">
    <text evidence="2">The sequence shown here is derived from an EMBL/GenBank/DDBJ whole genome shotgun (WGS) entry which is preliminary data.</text>
</comment>
<dbReference type="Pfam" id="PF17931">
    <property type="entry name" value="TetR_C_23"/>
    <property type="match status" value="1"/>
</dbReference>
<evidence type="ECO:0000313" key="3">
    <source>
        <dbReference type="Proteomes" id="UP000267223"/>
    </source>
</evidence>